<name>A0A366XZL4_9BACI</name>
<dbReference type="EMBL" id="QOCW01000001">
    <property type="protein sequence ID" value="RBW71592.1"/>
    <property type="molecule type" value="Genomic_DNA"/>
</dbReference>
<evidence type="ECO:0008006" key="5">
    <source>
        <dbReference type="Google" id="ProtNLM"/>
    </source>
</evidence>
<keyword evidence="2" id="KW-1133">Transmembrane helix</keyword>
<dbReference type="AlphaFoldDB" id="A0A366XZL4"/>
<sequence length="353" mass="40522">MMKKDDRQISIRINGKETKLEEQDPARETAAAEDNEDEFQWVLPDQGNISKKVIDFQKHFEDRQHGQPIMNEEEERQGEPIFAGQRKRKRSGPFSQKKMSFTTFPKKVIYAILAAIIIGLIFGLLMLMLFTQKNIFSESMQKSEQSESLPTAAMKAGPLQLDLIVYVVQGGAYSTQDKGIEAMNNVKENGYAAVLDTNEDPMSMLIGVTLSNEAAGLLSDMYKQNGQDTYKYKKEVKLSNQEQFIEEQEVVLASGKQVYEKLLNITAYQLTEANPLNKEEWQEVKNQFQEWEQQLKGVSFEDSHAKQVEQFKTTLKEAVVSFHVYTTSNKKEELWKTEQLLLDTFIAYKNLLQ</sequence>
<organism evidence="3 4">
    <name type="scientific">Bacillus taeanensis</name>
    <dbReference type="NCBI Taxonomy" id="273032"/>
    <lineage>
        <taxon>Bacteria</taxon>
        <taxon>Bacillati</taxon>
        <taxon>Bacillota</taxon>
        <taxon>Bacilli</taxon>
        <taxon>Bacillales</taxon>
        <taxon>Bacillaceae</taxon>
        <taxon>Bacillus</taxon>
    </lineage>
</organism>
<keyword evidence="4" id="KW-1185">Reference proteome</keyword>
<evidence type="ECO:0000256" key="2">
    <source>
        <dbReference type="SAM" id="Phobius"/>
    </source>
</evidence>
<feature type="region of interest" description="Disordered" evidence="1">
    <location>
        <begin position="68"/>
        <end position="95"/>
    </location>
</feature>
<feature type="transmembrane region" description="Helical" evidence="2">
    <location>
        <begin position="108"/>
        <end position="130"/>
    </location>
</feature>
<comment type="caution">
    <text evidence="3">The sequence shown here is derived from an EMBL/GenBank/DDBJ whole genome shotgun (WGS) entry which is preliminary data.</text>
</comment>
<feature type="region of interest" description="Disordered" evidence="1">
    <location>
        <begin position="1"/>
        <end position="35"/>
    </location>
</feature>
<reference evidence="3 4" key="1">
    <citation type="submission" date="2018-07" db="EMBL/GenBank/DDBJ databases">
        <title>Lottiidibacillus patelloidae gen. nov., sp. nov., isolated from the intestinal tract of a marine limpet and the reclassification of B. taeanensis BH030017T, B. algicola KMM 3737T and B. hwajinpoensis SW-72T as genus Lottiidibacillus.</title>
        <authorList>
            <person name="Liu R."/>
            <person name="Huang Z."/>
        </authorList>
    </citation>
    <scope>NUCLEOTIDE SEQUENCE [LARGE SCALE GENOMIC DNA]</scope>
    <source>
        <strain evidence="3 4">BH030017</strain>
    </source>
</reference>
<keyword evidence="2" id="KW-0812">Transmembrane</keyword>
<keyword evidence="2" id="KW-0472">Membrane</keyword>
<evidence type="ECO:0000256" key="1">
    <source>
        <dbReference type="SAM" id="MobiDB-lite"/>
    </source>
</evidence>
<protein>
    <recommendedName>
        <fullName evidence="5">Stage II sporulation protein B</fullName>
    </recommendedName>
</protein>
<proteinExistence type="predicted"/>
<feature type="compositionally biased region" description="Basic and acidic residues" evidence="1">
    <location>
        <begin position="1"/>
        <end position="27"/>
    </location>
</feature>
<dbReference type="Proteomes" id="UP000253314">
    <property type="component" value="Unassembled WGS sequence"/>
</dbReference>
<dbReference type="RefSeq" id="WP_181832963.1">
    <property type="nucleotide sequence ID" value="NZ_QOCW01000001.1"/>
</dbReference>
<evidence type="ECO:0000313" key="4">
    <source>
        <dbReference type="Proteomes" id="UP000253314"/>
    </source>
</evidence>
<accession>A0A366XZL4</accession>
<evidence type="ECO:0000313" key="3">
    <source>
        <dbReference type="EMBL" id="RBW71592.1"/>
    </source>
</evidence>
<gene>
    <name evidence="3" type="ORF">DS031_02260</name>
</gene>